<evidence type="ECO:0000313" key="2">
    <source>
        <dbReference type="EMBL" id="MPN54165.1"/>
    </source>
</evidence>
<keyword evidence="1" id="KW-0472">Membrane</keyword>
<keyword evidence="1" id="KW-0812">Transmembrane</keyword>
<gene>
    <name evidence="2" type="ORF">SDC9_201834</name>
</gene>
<protein>
    <recommendedName>
        <fullName evidence="3">Selenocysteine protein</fullName>
    </recommendedName>
</protein>
<reference evidence="2" key="1">
    <citation type="submission" date="2019-08" db="EMBL/GenBank/DDBJ databases">
        <authorList>
            <person name="Kucharzyk K."/>
            <person name="Murdoch R.W."/>
            <person name="Higgins S."/>
            <person name="Loffler F."/>
        </authorList>
    </citation>
    <scope>NUCLEOTIDE SEQUENCE</scope>
</reference>
<dbReference type="Pfam" id="PF11449">
    <property type="entry name" value="ArsP_2"/>
    <property type="match status" value="1"/>
</dbReference>
<organism evidence="2">
    <name type="scientific">bioreactor metagenome</name>
    <dbReference type="NCBI Taxonomy" id="1076179"/>
    <lineage>
        <taxon>unclassified sequences</taxon>
        <taxon>metagenomes</taxon>
        <taxon>ecological metagenomes</taxon>
    </lineage>
</organism>
<evidence type="ECO:0008006" key="3">
    <source>
        <dbReference type="Google" id="ProtNLM"/>
    </source>
</evidence>
<feature type="transmembrane region" description="Helical" evidence="1">
    <location>
        <begin position="88"/>
        <end position="110"/>
    </location>
</feature>
<feature type="transmembrane region" description="Helical" evidence="1">
    <location>
        <begin position="42"/>
        <end position="60"/>
    </location>
</feature>
<accession>A0A645IS02</accession>
<sequence length="150" mass="16809">MNLIFAFISLITLYLTLSANEHFIKEHLWNHVVKKHLKSIFLWTFGALLVLQFGIQYLDIEHWMRDNIVFMILLAVVIGLIPESGPHMVFITLFAGGLVPFSVLLASSIVQDGHTALPLLAESKSSFFKAKLINMLIGLIVGLAVYLIGF</sequence>
<keyword evidence="1" id="KW-1133">Transmembrane helix</keyword>
<dbReference type="AlphaFoldDB" id="A0A645IS02"/>
<proteinExistence type="predicted"/>
<feature type="transmembrane region" description="Helical" evidence="1">
    <location>
        <begin position="131"/>
        <end position="149"/>
    </location>
</feature>
<dbReference type="InterPro" id="IPR021552">
    <property type="entry name" value="ArsP_2"/>
</dbReference>
<evidence type="ECO:0000256" key="1">
    <source>
        <dbReference type="SAM" id="Phobius"/>
    </source>
</evidence>
<feature type="transmembrane region" description="Helical" evidence="1">
    <location>
        <begin position="67"/>
        <end position="82"/>
    </location>
</feature>
<name>A0A645IS02_9ZZZZ</name>
<comment type="caution">
    <text evidence="2">The sequence shown here is derived from an EMBL/GenBank/DDBJ whole genome shotgun (WGS) entry which is preliminary data.</text>
</comment>
<dbReference type="EMBL" id="VSSQ01122120">
    <property type="protein sequence ID" value="MPN54165.1"/>
    <property type="molecule type" value="Genomic_DNA"/>
</dbReference>